<dbReference type="OrthoDB" id="8595358at2"/>
<dbReference type="Pfam" id="PF00583">
    <property type="entry name" value="Acetyltransf_1"/>
    <property type="match status" value="1"/>
</dbReference>
<dbReference type="InterPro" id="IPR000182">
    <property type="entry name" value="GNAT_dom"/>
</dbReference>
<dbReference type="EMBL" id="CP027669">
    <property type="protein sequence ID" value="AVO43248.1"/>
    <property type="molecule type" value="Genomic_DNA"/>
</dbReference>
<name>A0A2S0N524_9BURK</name>
<keyword evidence="1 4" id="KW-0808">Transferase</keyword>
<dbReference type="RefSeq" id="WP_106448223.1">
    <property type="nucleotide sequence ID" value="NZ_CP027669.1"/>
</dbReference>
<dbReference type="PANTHER" id="PTHR43877">
    <property type="entry name" value="AMINOALKYLPHOSPHONATE N-ACETYLTRANSFERASE-RELATED-RELATED"/>
    <property type="match status" value="1"/>
</dbReference>
<reference evidence="4 5" key="1">
    <citation type="submission" date="2018-03" db="EMBL/GenBank/DDBJ databases">
        <title>Genome sequencing of Simplicispira sp.</title>
        <authorList>
            <person name="Kim S.-J."/>
            <person name="Heo J."/>
            <person name="Kwon S.-W."/>
        </authorList>
    </citation>
    <scope>NUCLEOTIDE SEQUENCE [LARGE SCALE GENOMIC DNA]</scope>
    <source>
        <strain evidence="4 5">SC1-8</strain>
    </source>
</reference>
<accession>A0A2S0N524</accession>
<dbReference type="InterPro" id="IPR050832">
    <property type="entry name" value="Bact_Acetyltransf"/>
</dbReference>
<dbReference type="KEGG" id="simp:C6571_12470"/>
<dbReference type="InterPro" id="IPR016181">
    <property type="entry name" value="Acyl_CoA_acyltransferase"/>
</dbReference>
<dbReference type="PROSITE" id="PS51186">
    <property type="entry name" value="GNAT"/>
    <property type="match status" value="1"/>
</dbReference>
<evidence type="ECO:0000313" key="5">
    <source>
        <dbReference type="Proteomes" id="UP000239326"/>
    </source>
</evidence>
<sequence length="173" mass="19308">MSSIQVRPATLRDAKAIAQIHTIAAQEAYQGIVPDEQLKSLSVEKRQAYWREAIEYCEPQVQVAVEGEKVIGFVGYDRSRDEKSRPTTGEIWAIYAAPTHWNKGVGLALWDAARDGLQEEGCTNVTAWVPLRNERAIRFHELAGFKREMSTAKTAVVGSVKIEEVRLKRAIAG</sequence>
<evidence type="ECO:0000259" key="3">
    <source>
        <dbReference type="PROSITE" id="PS51186"/>
    </source>
</evidence>
<dbReference type="Proteomes" id="UP000239326">
    <property type="component" value="Chromosome"/>
</dbReference>
<dbReference type="Gene3D" id="3.40.630.30">
    <property type="match status" value="1"/>
</dbReference>
<dbReference type="SUPFAM" id="SSF55729">
    <property type="entry name" value="Acyl-CoA N-acyltransferases (Nat)"/>
    <property type="match status" value="1"/>
</dbReference>
<gene>
    <name evidence="4" type="ORF">C6571_12470</name>
</gene>
<evidence type="ECO:0000256" key="1">
    <source>
        <dbReference type="ARBA" id="ARBA00022679"/>
    </source>
</evidence>
<organism evidence="4 5">
    <name type="scientific">Simplicispira suum</name>
    <dbReference type="NCBI Taxonomy" id="2109915"/>
    <lineage>
        <taxon>Bacteria</taxon>
        <taxon>Pseudomonadati</taxon>
        <taxon>Pseudomonadota</taxon>
        <taxon>Betaproteobacteria</taxon>
        <taxon>Burkholderiales</taxon>
        <taxon>Comamonadaceae</taxon>
        <taxon>Simplicispira</taxon>
    </lineage>
</organism>
<feature type="domain" description="N-acetyltransferase" evidence="3">
    <location>
        <begin position="4"/>
        <end position="163"/>
    </location>
</feature>
<evidence type="ECO:0000256" key="2">
    <source>
        <dbReference type="ARBA" id="ARBA00023315"/>
    </source>
</evidence>
<keyword evidence="2" id="KW-0012">Acyltransferase</keyword>
<dbReference type="AlphaFoldDB" id="A0A2S0N524"/>
<keyword evidence="5" id="KW-1185">Reference proteome</keyword>
<evidence type="ECO:0000313" key="4">
    <source>
        <dbReference type="EMBL" id="AVO43248.1"/>
    </source>
</evidence>
<protein>
    <submittedName>
        <fullName evidence="4">GNAT family N-acetyltransferase</fullName>
    </submittedName>
</protein>
<proteinExistence type="predicted"/>
<dbReference type="CDD" id="cd04301">
    <property type="entry name" value="NAT_SF"/>
    <property type="match status" value="1"/>
</dbReference>
<dbReference type="GO" id="GO:0016747">
    <property type="term" value="F:acyltransferase activity, transferring groups other than amino-acyl groups"/>
    <property type="evidence" value="ECO:0007669"/>
    <property type="project" value="InterPro"/>
</dbReference>